<dbReference type="OrthoDB" id="54751at2"/>
<reference evidence="3 4" key="1">
    <citation type="submission" date="2018-07" db="EMBL/GenBank/DDBJ databases">
        <title>Genomic Encyclopedia of Type Strains, Phase III (KMG-III): the genomes of soil and plant-associated and newly described type strains.</title>
        <authorList>
            <person name="Whitman W."/>
        </authorList>
    </citation>
    <scope>NUCLEOTIDE SEQUENCE [LARGE SCALE GENOMIC DNA]</scope>
    <source>
        <strain evidence="3 4">CECT 8236</strain>
    </source>
</reference>
<evidence type="ECO:0000256" key="1">
    <source>
        <dbReference type="SAM" id="MobiDB-lite"/>
    </source>
</evidence>
<dbReference type="InterPro" id="IPR050490">
    <property type="entry name" value="Bact_solute-bd_prot1"/>
</dbReference>
<evidence type="ECO:0000256" key="2">
    <source>
        <dbReference type="SAM" id="SignalP"/>
    </source>
</evidence>
<dbReference type="Gene3D" id="3.40.190.10">
    <property type="entry name" value="Periplasmic binding protein-like II"/>
    <property type="match status" value="2"/>
</dbReference>
<comment type="caution">
    <text evidence="3">The sequence shown here is derived from an EMBL/GenBank/DDBJ whole genome shotgun (WGS) entry which is preliminary data.</text>
</comment>
<keyword evidence="4" id="KW-1185">Reference proteome</keyword>
<dbReference type="Proteomes" id="UP000256869">
    <property type="component" value="Unassembled WGS sequence"/>
</dbReference>
<keyword evidence="2" id="KW-0732">Signal</keyword>
<accession>A0A3D9HYE8</accession>
<dbReference type="PANTHER" id="PTHR43649:SF12">
    <property type="entry name" value="DIACETYLCHITOBIOSE BINDING PROTEIN DASA"/>
    <property type="match status" value="1"/>
</dbReference>
<proteinExistence type="predicted"/>
<dbReference type="InterPro" id="IPR006059">
    <property type="entry name" value="SBP"/>
</dbReference>
<evidence type="ECO:0000313" key="3">
    <source>
        <dbReference type="EMBL" id="RED54429.1"/>
    </source>
</evidence>
<gene>
    <name evidence="3" type="ORF">DFP95_12549</name>
</gene>
<feature type="compositionally biased region" description="Low complexity" evidence="1">
    <location>
        <begin position="29"/>
        <end position="51"/>
    </location>
</feature>
<name>A0A3D9HYE8_9BACL</name>
<dbReference type="PANTHER" id="PTHR43649">
    <property type="entry name" value="ARABINOSE-BINDING PROTEIN-RELATED"/>
    <property type="match status" value="1"/>
</dbReference>
<organism evidence="3 4">
    <name type="scientific">Cohnella lupini</name>
    <dbReference type="NCBI Taxonomy" id="1294267"/>
    <lineage>
        <taxon>Bacteria</taxon>
        <taxon>Bacillati</taxon>
        <taxon>Bacillota</taxon>
        <taxon>Bacilli</taxon>
        <taxon>Bacillales</taxon>
        <taxon>Paenibacillaceae</taxon>
        <taxon>Cohnella</taxon>
    </lineage>
</organism>
<evidence type="ECO:0000313" key="4">
    <source>
        <dbReference type="Proteomes" id="UP000256869"/>
    </source>
</evidence>
<protein>
    <submittedName>
        <fullName evidence="3">Putative aldouronate transport system substrate-binding protein</fullName>
    </submittedName>
</protein>
<dbReference type="Pfam" id="PF01547">
    <property type="entry name" value="SBP_bac_1"/>
    <property type="match status" value="1"/>
</dbReference>
<dbReference type="EMBL" id="QRDY01000025">
    <property type="protein sequence ID" value="RED54429.1"/>
    <property type="molecule type" value="Genomic_DNA"/>
</dbReference>
<dbReference type="PROSITE" id="PS51257">
    <property type="entry name" value="PROKAR_LIPOPROTEIN"/>
    <property type="match status" value="1"/>
</dbReference>
<dbReference type="AlphaFoldDB" id="A0A3D9HYE8"/>
<feature type="region of interest" description="Disordered" evidence="1">
    <location>
        <begin position="29"/>
        <end position="58"/>
    </location>
</feature>
<dbReference type="RefSeq" id="WP_115995434.1">
    <property type="nucleotide sequence ID" value="NZ_QRDY01000025.1"/>
</dbReference>
<feature type="chain" id="PRO_5039486689" evidence="2">
    <location>
        <begin position="30"/>
        <end position="550"/>
    </location>
</feature>
<dbReference type="SUPFAM" id="SSF53850">
    <property type="entry name" value="Periplasmic binding protein-like II"/>
    <property type="match status" value="1"/>
</dbReference>
<feature type="signal peptide" evidence="2">
    <location>
        <begin position="1"/>
        <end position="29"/>
    </location>
</feature>
<sequence length="550" mass="62110">MVRARKFAWLAAMLALILLISACSGNSNSDSSSAESESAATTASGSKASDSSESEPTKEKITLTFFDKNTGDQFNNPVAQEITKRTGVTFEIQQPTGNPEEKLNLMLTSNDLPDLVLMDRRSDIVNKYIAAGALIPLNDLIEQYGSNITEMYGDVLNKSRYKDGNNYYLNNWYGMDPDPVWSINMRMDILKEFGYGDKAMKGESFTQAEFVDLLRMFKEKYPQVNGKDAIPFTMNSDHMPTVVGTFKGMYGMKNYYEHDGKLELDVRHPRYLEMIKFVNGLQTEGLLDKEWAVNKTQIYDQKLTSERVFASGGGLPSEANRLLREQLGQDTDKQFYAFKIVAPDVDPSQTTYGPRSSLGWDAIGITVANKHPVETIKMMDFLVSEEGQYLLQWGLEGQHWDMADGKHTPRPEVIQGFKDNWNEFSKKTGIRKWTWFIKNGFGQDGTPYDLAAKYERDAIATHALVSMKDSTWDMAIYDNLGPVGGTPDALVEQKVKDLVDKAFTTMTYAESTAELEQAYNKLISNLKANNAEKIEQVYTDNYVERVNLWK</sequence>